<evidence type="ECO:0000259" key="9">
    <source>
        <dbReference type="Pfam" id="PF01656"/>
    </source>
</evidence>
<evidence type="ECO:0000256" key="1">
    <source>
        <dbReference type="ARBA" id="ARBA00001946"/>
    </source>
</evidence>
<keyword evidence="7 8" id="KW-0315">Glutamine amidotransferase</keyword>
<comment type="caution">
    <text evidence="11">The sequence shown here is derived from an EMBL/GenBank/DDBJ whole genome shotgun (WGS) entry which is preliminary data.</text>
</comment>
<keyword evidence="5 8" id="KW-0067">ATP-binding</keyword>
<gene>
    <name evidence="11" type="primary">cbiA_1</name>
    <name evidence="8" type="synonym">cbiA</name>
    <name evidence="8" type="synonym">cfbB</name>
    <name evidence="11" type="ORF">MsAg5_16190</name>
</gene>
<feature type="domain" description="CobQ/CobB/MinD/ParA nucleotide binding" evidence="9">
    <location>
        <begin position="6"/>
        <end position="182"/>
    </location>
</feature>
<comment type="domain">
    <text evidence="8">Comprises of two domains. The C-terminal domain contains the binding site for glutamine and catalyzes the hydrolysis of this substrate to glutamate and ammonia. The N-terminal domain is anticipated to bind ATP, and cobyrinate or Ni-sirohydrochlorin, and catalyzes the ultimate synthesis of the diamide product. The ammonia produced via the glutaminase domain is probably translocated to the adjacent domain via a molecular tunnel, where it reacts with an activated intermediate.</text>
</comment>
<dbReference type="SUPFAM" id="SSF52540">
    <property type="entry name" value="P-loop containing nucleoside triphosphate hydrolases"/>
    <property type="match status" value="1"/>
</dbReference>
<dbReference type="GO" id="GO:0042242">
    <property type="term" value="F:cobyrinic acid a,c-diamide synthase activity"/>
    <property type="evidence" value="ECO:0007669"/>
    <property type="project" value="UniProtKB-UniRule"/>
</dbReference>
<dbReference type="PANTHER" id="PTHR43873:SF1">
    <property type="entry name" value="COBYRINATE A,C-DIAMIDE SYNTHASE"/>
    <property type="match status" value="1"/>
</dbReference>
<accession>A0AAE4MMC5</accession>
<reference evidence="11" key="1">
    <citation type="submission" date="2023-06" db="EMBL/GenBank/DDBJ databases">
        <title>Genome sequence of Methanosarcinaceae archaeon Ag5.</title>
        <authorList>
            <person name="Protasov E."/>
            <person name="Platt K."/>
            <person name="Poehlein A."/>
            <person name="Daniel R."/>
            <person name="Brune A."/>
        </authorList>
    </citation>
    <scope>NUCLEOTIDE SEQUENCE</scope>
    <source>
        <strain evidence="11">Ag5</strain>
    </source>
</reference>
<dbReference type="Pfam" id="PF01656">
    <property type="entry name" value="CbiA"/>
    <property type="match status" value="1"/>
</dbReference>
<dbReference type="PANTHER" id="PTHR43873">
    <property type="entry name" value="COBYRINATE A,C-DIAMIDE SYNTHASE"/>
    <property type="match status" value="1"/>
</dbReference>
<comment type="caution">
    <text evidence="8">Lacks conserved residue(s) required for the propagation of feature annotation.</text>
</comment>
<evidence type="ECO:0000256" key="3">
    <source>
        <dbReference type="ARBA" id="ARBA00022598"/>
    </source>
</evidence>
<keyword evidence="3 8" id="KW-0436">Ligase</keyword>
<dbReference type="NCBIfam" id="TIGR00379">
    <property type="entry name" value="cobB"/>
    <property type="match status" value="1"/>
</dbReference>
<evidence type="ECO:0000313" key="11">
    <source>
        <dbReference type="EMBL" id="MDV0447708.1"/>
    </source>
</evidence>
<comment type="similarity">
    <text evidence="8">Belongs to the CobB/CbiA family.</text>
</comment>
<comment type="cofactor">
    <cofactor evidence="1 8">
        <name>Mg(2+)</name>
        <dbReference type="ChEBI" id="CHEBI:18420"/>
    </cofactor>
</comment>
<dbReference type="RefSeq" id="WP_338100146.1">
    <property type="nucleotide sequence ID" value="NZ_JAWDKD010000021.1"/>
</dbReference>
<keyword evidence="4 8" id="KW-0547">Nucleotide-binding</keyword>
<keyword evidence="6 8" id="KW-0460">Magnesium</keyword>
<evidence type="ECO:0000259" key="10">
    <source>
        <dbReference type="Pfam" id="PF07685"/>
    </source>
</evidence>
<dbReference type="EMBL" id="JAWDKD010000021">
    <property type="protein sequence ID" value="MDV0447708.1"/>
    <property type="molecule type" value="Genomic_DNA"/>
</dbReference>
<evidence type="ECO:0000313" key="12">
    <source>
        <dbReference type="Proteomes" id="UP001271789"/>
    </source>
</evidence>
<dbReference type="InterPro" id="IPR027417">
    <property type="entry name" value="P-loop_NTPase"/>
</dbReference>
<dbReference type="PROSITE" id="PS51274">
    <property type="entry name" value="GATASE_COBBQ"/>
    <property type="match status" value="1"/>
</dbReference>
<keyword evidence="8" id="KW-0484">Methanogenesis</keyword>
<dbReference type="InterPro" id="IPR011698">
    <property type="entry name" value="GATase_3"/>
</dbReference>
<name>A0AAE4MMC5_9EURY</name>
<dbReference type="SUPFAM" id="SSF52317">
    <property type="entry name" value="Class I glutamine amidotransferase-like"/>
    <property type="match status" value="1"/>
</dbReference>
<keyword evidence="2 8" id="KW-0169">Cobalamin biosynthesis</keyword>
<evidence type="ECO:0000256" key="6">
    <source>
        <dbReference type="ARBA" id="ARBA00022842"/>
    </source>
</evidence>
<dbReference type="InterPro" id="IPR029062">
    <property type="entry name" value="Class_I_gatase-like"/>
</dbReference>
<dbReference type="HAMAP" id="MF_00027">
    <property type="entry name" value="CobB_CbiA"/>
    <property type="match status" value="1"/>
</dbReference>
<dbReference type="GO" id="GO:0005524">
    <property type="term" value="F:ATP binding"/>
    <property type="evidence" value="ECO:0007669"/>
    <property type="project" value="UniProtKB-UniRule"/>
</dbReference>
<comment type="miscellaneous">
    <text evidence="8">The a and c carboxylates of cobyrinate and Ni-sirohydrochlorin are activated for nucleophilic attack via formation of a phosphorylated intermediate by ATP. CbiA catalyzes first the amidation of the c-carboxylate, and then that of the a-carboxylate.</text>
</comment>
<dbReference type="InterPro" id="IPR002586">
    <property type="entry name" value="CobQ/CobB/MinD/ParA_Nub-bd_dom"/>
</dbReference>
<dbReference type="Proteomes" id="UP001271789">
    <property type="component" value="Unassembled WGS sequence"/>
</dbReference>
<proteinExistence type="inferred from homology"/>
<dbReference type="NCBIfam" id="NF002204">
    <property type="entry name" value="PRK01077.1"/>
    <property type="match status" value="1"/>
</dbReference>
<feature type="domain" description="CobB/CobQ-like glutamine amidotransferase" evidence="10">
    <location>
        <begin position="241"/>
        <end position="423"/>
    </location>
</feature>
<comment type="pathway">
    <text evidence="8">Cofactor biosynthesis; adenosylcobalamin biosynthesis; cob(II)yrinate a,c-diamide from sirohydrochlorin (anaerobic route): step 10/10.</text>
</comment>
<dbReference type="Gene3D" id="3.40.50.880">
    <property type="match status" value="1"/>
</dbReference>
<comment type="function">
    <text evidence="8">Catalyzes the ATP-dependent amidation of the two carboxylate groups at positions a and c of cobyrinate, using either L-glutamine or ammonia as the nitrogen source. Involved in the biosynthesis of the unique nickel-containing tetrapyrrole coenzyme F430, the prosthetic group of methyl-coenzyme M reductase (MCR), which plays a key role in methanogenesis and anaerobic methane oxidation. Catalyzes the ATP-dependent amidation of the two carboxylate groups at positions a and c of Ni-sirohydrochlorin, using L-glutamine or ammonia as the nitrogen source.</text>
</comment>
<comment type="catalytic activity">
    <reaction evidence="8">
        <text>cob(II)yrinate + 2 L-glutamine + 2 ATP + 2 H2O = cob(II)yrinate a,c diamide + 2 L-glutamate + 2 ADP + 2 phosphate + 2 H(+)</text>
        <dbReference type="Rhea" id="RHEA:26289"/>
        <dbReference type="ChEBI" id="CHEBI:15377"/>
        <dbReference type="ChEBI" id="CHEBI:15378"/>
        <dbReference type="ChEBI" id="CHEBI:29985"/>
        <dbReference type="ChEBI" id="CHEBI:30616"/>
        <dbReference type="ChEBI" id="CHEBI:43474"/>
        <dbReference type="ChEBI" id="CHEBI:58359"/>
        <dbReference type="ChEBI" id="CHEBI:58537"/>
        <dbReference type="ChEBI" id="CHEBI:58894"/>
        <dbReference type="ChEBI" id="CHEBI:456216"/>
        <dbReference type="EC" id="6.3.5.11"/>
    </reaction>
</comment>
<dbReference type="AlphaFoldDB" id="A0AAE4MMC5"/>
<dbReference type="InterPro" id="IPR004484">
    <property type="entry name" value="CbiA/CobB_synth"/>
</dbReference>
<dbReference type="EC" id="6.3.5.12" evidence="8"/>
<sequence length="443" mass="48381">MTKGFLIAGTNSGVGKTTSSMGLMAALKKRGQTVQAFKVGPDYIDPSYHTAICGRESLNLDTYMMGTDGVLDTYLRASQGSDLSIVEGVMGLYDGMDSTEISGAAHVAKTLDVPVFLVINVHGMSRSTAAMLKGYAEYDKNVKIAGVILNKVGSPRHLELIRGALDGKIPIVGALPRNVNIAVPERYMGLHMPDESDFDFSELADFVEQNMDIDLILKIAAEYEKKYPEPAPPLKHDVDVKIGVAQDKAFCFYYPAMLDALKKAGAELVFFSPTKGELPEADGYYFGSGYPEFCIQELSDSPTTKKLKNLAAAGVPMFGEGAGLSYLCKSYTTDDGKFKMADILPAESEITKKLQGLGYVEAQPLSPAPPFGNKNIKAHEFHYSLTTPEKDSKFAYEMLRGKGIFEKKDGLFEYSVMAGYMQMHPGSFPVGDFVEKCRVNKRK</sequence>
<dbReference type="Gene3D" id="3.40.50.300">
    <property type="entry name" value="P-loop containing nucleotide triphosphate hydrolases"/>
    <property type="match status" value="2"/>
</dbReference>
<evidence type="ECO:0000256" key="4">
    <source>
        <dbReference type="ARBA" id="ARBA00022741"/>
    </source>
</evidence>
<evidence type="ECO:0000256" key="8">
    <source>
        <dbReference type="HAMAP-Rule" id="MF_00027"/>
    </source>
</evidence>
<dbReference type="EC" id="6.3.5.11" evidence="8"/>
<evidence type="ECO:0000256" key="7">
    <source>
        <dbReference type="ARBA" id="ARBA00022962"/>
    </source>
</evidence>
<dbReference type="CDD" id="cd05388">
    <property type="entry name" value="CobB_N"/>
    <property type="match status" value="1"/>
</dbReference>
<organism evidence="11 12">
    <name type="scientific">Methanolapillus africanus</name>
    <dbReference type="NCBI Taxonomy" id="3028297"/>
    <lineage>
        <taxon>Archaea</taxon>
        <taxon>Methanobacteriati</taxon>
        <taxon>Methanobacteriota</taxon>
        <taxon>Stenosarchaea group</taxon>
        <taxon>Methanomicrobia</taxon>
        <taxon>Methanosarcinales</taxon>
        <taxon>Methanosarcinaceae</taxon>
        <taxon>Methanolapillus</taxon>
    </lineage>
</organism>
<dbReference type="CDD" id="cd03130">
    <property type="entry name" value="GATase1_CobB"/>
    <property type="match status" value="1"/>
</dbReference>
<evidence type="ECO:0000256" key="5">
    <source>
        <dbReference type="ARBA" id="ARBA00022840"/>
    </source>
</evidence>
<evidence type="ECO:0000256" key="2">
    <source>
        <dbReference type="ARBA" id="ARBA00022573"/>
    </source>
</evidence>
<dbReference type="Pfam" id="PF07685">
    <property type="entry name" value="GATase_3"/>
    <property type="match status" value="1"/>
</dbReference>
<dbReference type="GO" id="GO:0009236">
    <property type="term" value="P:cobalamin biosynthetic process"/>
    <property type="evidence" value="ECO:0007669"/>
    <property type="project" value="UniProtKB-UniRule"/>
</dbReference>
<dbReference type="GO" id="GO:0015948">
    <property type="term" value="P:methanogenesis"/>
    <property type="evidence" value="ECO:0007669"/>
    <property type="project" value="UniProtKB-KW"/>
</dbReference>
<protein>
    <recommendedName>
        <fullName evidence="8">Cobyrinate a,c-diamide synthase</fullName>
        <ecNumber evidence="8">6.3.5.11</ecNumber>
    </recommendedName>
    <alternativeName>
        <fullName evidence="8">Cobyrinic acid a,c-diamide synthetase</fullName>
    </alternativeName>
    <alternativeName>
        <fullName evidence="8">Ni-sirohydrochlorin a,c-diamide synthase</fullName>
        <ecNumber evidence="8">6.3.5.12</ecNumber>
    </alternativeName>
    <alternativeName>
        <fullName evidence="8">Ni-sirohydrochlorin a,c-diamide synthetase</fullName>
    </alternativeName>
</protein>
<comment type="catalytic activity">
    <reaction evidence="8">
        <text>Ni-sirohydrochlorin + 2 L-glutamine + 2 ATP + 2 H2O = Ni-sirohydrochlorin a,c-diamide + 2 L-glutamate + 2 ADP + 2 phosphate + 2 H(+)</text>
        <dbReference type="Rhea" id="RHEA:52896"/>
        <dbReference type="ChEBI" id="CHEBI:15377"/>
        <dbReference type="ChEBI" id="CHEBI:15378"/>
        <dbReference type="ChEBI" id="CHEBI:29985"/>
        <dbReference type="ChEBI" id="CHEBI:30616"/>
        <dbReference type="ChEBI" id="CHEBI:43474"/>
        <dbReference type="ChEBI" id="CHEBI:58359"/>
        <dbReference type="ChEBI" id="CHEBI:136841"/>
        <dbReference type="ChEBI" id="CHEBI:136887"/>
        <dbReference type="ChEBI" id="CHEBI:456216"/>
        <dbReference type="EC" id="6.3.5.12"/>
    </reaction>
</comment>
<keyword evidence="12" id="KW-1185">Reference proteome</keyword>